<keyword evidence="2" id="KW-1133">Transmembrane helix</keyword>
<feature type="region of interest" description="Disordered" evidence="1">
    <location>
        <begin position="166"/>
        <end position="186"/>
    </location>
</feature>
<evidence type="ECO:0000256" key="2">
    <source>
        <dbReference type="SAM" id="Phobius"/>
    </source>
</evidence>
<organism evidence="3 4">
    <name type="scientific">Streptomyces klenkii</name>
    <dbReference type="NCBI Taxonomy" id="1420899"/>
    <lineage>
        <taxon>Bacteria</taxon>
        <taxon>Bacillati</taxon>
        <taxon>Actinomycetota</taxon>
        <taxon>Actinomycetes</taxon>
        <taxon>Kitasatosporales</taxon>
        <taxon>Streptomycetaceae</taxon>
        <taxon>Streptomyces</taxon>
    </lineage>
</organism>
<accession>A0A3B0BCN9</accession>
<gene>
    <name evidence="3" type="ORF">D7231_22410</name>
</gene>
<dbReference type="Proteomes" id="UP000270343">
    <property type="component" value="Unassembled WGS sequence"/>
</dbReference>
<dbReference type="EMBL" id="RBAM01000009">
    <property type="protein sequence ID" value="RKN69817.1"/>
    <property type="molecule type" value="Genomic_DNA"/>
</dbReference>
<keyword evidence="4" id="KW-1185">Reference proteome</keyword>
<dbReference type="Pfam" id="PF14015">
    <property type="entry name" value="DUF4231"/>
    <property type="match status" value="1"/>
</dbReference>
<evidence type="ECO:0000313" key="4">
    <source>
        <dbReference type="Proteomes" id="UP000270343"/>
    </source>
</evidence>
<evidence type="ECO:0000313" key="3">
    <source>
        <dbReference type="EMBL" id="RKN69817.1"/>
    </source>
</evidence>
<comment type="caution">
    <text evidence="3">The sequence shown here is derived from an EMBL/GenBank/DDBJ whole genome shotgun (WGS) entry which is preliminary data.</text>
</comment>
<keyword evidence="2" id="KW-0472">Membrane</keyword>
<feature type="transmembrane region" description="Helical" evidence="2">
    <location>
        <begin position="84"/>
        <end position="104"/>
    </location>
</feature>
<evidence type="ECO:0000256" key="1">
    <source>
        <dbReference type="SAM" id="MobiDB-lite"/>
    </source>
</evidence>
<dbReference type="InterPro" id="IPR025325">
    <property type="entry name" value="DUF4231"/>
</dbReference>
<name>A0A3B0BCN9_9ACTN</name>
<dbReference type="NCBIfam" id="NF033634">
    <property type="entry name" value="SLATT_1"/>
    <property type="match status" value="1"/>
</dbReference>
<proteinExistence type="predicted"/>
<dbReference type="AlphaFoldDB" id="A0A3B0BCN9"/>
<protein>
    <submittedName>
        <fullName evidence="3">DUF4231 domain-containing protein</fullName>
    </submittedName>
</protein>
<feature type="transmembrane region" description="Helical" evidence="2">
    <location>
        <begin position="57"/>
        <end position="78"/>
    </location>
</feature>
<sequence>MSDLRVSARKSVLRKLGPRFSAPRWRSSERGFTADTERYVLDVIDFYDARAAWHRRFYRLSGAVVILAGAALPVLTSLDFPGKSAAISGTGFLVAVTTALKSLYRWDVSWILLRETEIELTRVYLQWCAGGLGPDATDGSPRSANALLDAVFKIRHRESSQFFKNLPDPGPAVQPVNGGAGHRAAR</sequence>
<reference evidence="3 4" key="1">
    <citation type="journal article" date="2015" name="Antonie Van Leeuwenhoek">
        <title>Streptomyces klenkii sp. nov., isolated from deep marine sediment.</title>
        <authorList>
            <person name="Veyisoglu A."/>
            <person name="Sahin N."/>
        </authorList>
    </citation>
    <scope>NUCLEOTIDE SEQUENCE [LARGE SCALE GENOMIC DNA]</scope>
    <source>
        <strain evidence="3 4">KCTC 29202</strain>
    </source>
</reference>
<keyword evidence="2" id="KW-0812">Transmembrane</keyword>